<dbReference type="GO" id="GO:0016192">
    <property type="term" value="P:vesicle-mediated transport"/>
    <property type="evidence" value="ECO:0007669"/>
    <property type="project" value="UniProtKB-ARBA"/>
</dbReference>
<dbReference type="PRINTS" id="PR00261">
    <property type="entry name" value="LDLRECEPTOR"/>
</dbReference>
<evidence type="ECO:0000256" key="2">
    <source>
        <dbReference type="ARBA" id="ARBA00022692"/>
    </source>
</evidence>
<evidence type="ECO:0000256" key="5">
    <source>
        <dbReference type="ARBA" id="ARBA00023136"/>
    </source>
</evidence>
<dbReference type="Gene3D" id="4.10.400.10">
    <property type="entry name" value="Low-density Lipoprotein Receptor"/>
    <property type="match status" value="3"/>
</dbReference>
<keyword evidence="3" id="KW-0677">Repeat</keyword>
<reference evidence="10" key="1">
    <citation type="submission" date="2021-02" db="EMBL/GenBank/DDBJ databases">
        <authorList>
            <person name="Nowell W R."/>
        </authorList>
    </citation>
    <scope>NUCLEOTIDE SEQUENCE</scope>
</reference>
<evidence type="ECO:0000256" key="3">
    <source>
        <dbReference type="ARBA" id="ARBA00022737"/>
    </source>
</evidence>
<feature type="disulfide bond" evidence="7">
    <location>
        <begin position="275"/>
        <end position="287"/>
    </location>
</feature>
<feature type="disulfide bond" evidence="7">
    <location>
        <begin position="101"/>
        <end position="113"/>
    </location>
</feature>
<dbReference type="PANTHER" id="PTHR24270">
    <property type="entry name" value="LOW-DENSITY LIPOPROTEIN RECEPTOR-RELATED"/>
    <property type="match status" value="1"/>
</dbReference>
<dbReference type="GO" id="GO:0005886">
    <property type="term" value="C:plasma membrane"/>
    <property type="evidence" value="ECO:0007669"/>
    <property type="project" value="TreeGrafter"/>
</dbReference>
<comment type="caution">
    <text evidence="7">Lacks conserved residue(s) required for the propagation of feature annotation.</text>
</comment>
<dbReference type="InterPro" id="IPR050685">
    <property type="entry name" value="LDLR"/>
</dbReference>
<evidence type="ECO:0000256" key="8">
    <source>
        <dbReference type="SAM" id="MobiDB-lite"/>
    </source>
</evidence>
<keyword evidence="4" id="KW-1133">Transmembrane helix</keyword>
<dbReference type="SMART" id="SM00192">
    <property type="entry name" value="LDLa"/>
    <property type="match status" value="4"/>
</dbReference>
<gene>
    <name evidence="10" type="ORF">FNK824_LOCUS23457</name>
</gene>
<evidence type="ECO:0000256" key="4">
    <source>
        <dbReference type="ARBA" id="ARBA00022989"/>
    </source>
</evidence>
<feature type="compositionally biased region" description="Basic residues" evidence="8">
    <location>
        <begin position="536"/>
        <end position="547"/>
    </location>
</feature>
<protein>
    <recommendedName>
        <fullName evidence="9">Helitron helicase-like domain-containing protein</fullName>
    </recommendedName>
</protein>
<feature type="disulfide bond" evidence="7">
    <location>
        <begin position="59"/>
        <end position="71"/>
    </location>
</feature>
<evidence type="ECO:0000256" key="7">
    <source>
        <dbReference type="PROSITE-ProRule" id="PRU00124"/>
    </source>
</evidence>
<dbReference type="EMBL" id="CAJOBE010004968">
    <property type="protein sequence ID" value="CAF3955163.1"/>
    <property type="molecule type" value="Genomic_DNA"/>
</dbReference>
<keyword evidence="5" id="KW-0472">Membrane</keyword>
<feature type="compositionally biased region" description="Basic and acidic residues" evidence="8">
    <location>
        <begin position="549"/>
        <end position="558"/>
    </location>
</feature>
<dbReference type="CDD" id="cd00112">
    <property type="entry name" value="LDLa"/>
    <property type="match status" value="2"/>
</dbReference>
<keyword evidence="2" id="KW-0812">Transmembrane</keyword>
<evidence type="ECO:0000313" key="11">
    <source>
        <dbReference type="Proteomes" id="UP000663874"/>
    </source>
</evidence>
<accession>A0A819KVC9</accession>
<dbReference type="Pfam" id="PF00057">
    <property type="entry name" value="Ldl_recept_a"/>
    <property type="match status" value="2"/>
</dbReference>
<proteinExistence type="predicted"/>
<feature type="disulfide bond" evidence="7">
    <location>
        <begin position="282"/>
        <end position="300"/>
    </location>
</feature>
<keyword evidence="6 7" id="KW-1015">Disulfide bond</keyword>
<feature type="region of interest" description="Disordered" evidence="8">
    <location>
        <begin position="405"/>
        <end position="427"/>
    </location>
</feature>
<feature type="disulfide bond" evidence="7">
    <location>
        <begin position="108"/>
        <end position="126"/>
    </location>
</feature>
<evidence type="ECO:0000256" key="6">
    <source>
        <dbReference type="ARBA" id="ARBA00023157"/>
    </source>
</evidence>
<dbReference type="InterPro" id="IPR036055">
    <property type="entry name" value="LDL_receptor-like_sf"/>
</dbReference>
<feature type="compositionally biased region" description="Low complexity" evidence="8">
    <location>
        <begin position="413"/>
        <end position="427"/>
    </location>
</feature>
<dbReference type="AlphaFoldDB" id="A0A819KVC9"/>
<feature type="disulfide bond" evidence="7">
    <location>
        <begin position="78"/>
        <end position="93"/>
    </location>
</feature>
<feature type="domain" description="Helitron helicase-like" evidence="9">
    <location>
        <begin position="309"/>
        <end position="343"/>
    </location>
</feature>
<comment type="subcellular location">
    <subcellularLocation>
        <location evidence="1">Membrane</location>
        <topology evidence="1">Single-pass membrane protein</topology>
    </subcellularLocation>
</comment>
<evidence type="ECO:0000259" key="9">
    <source>
        <dbReference type="Pfam" id="PF14214"/>
    </source>
</evidence>
<dbReference type="Proteomes" id="UP000663874">
    <property type="component" value="Unassembled WGS sequence"/>
</dbReference>
<comment type="caution">
    <text evidence="10">The sequence shown here is derived from an EMBL/GenBank/DDBJ whole genome shotgun (WGS) entry which is preliminary data.</text>
</comment>
<sequence length="558" mass="63626">MNGNRTDGYLCQCIQASSFGKNCEYQLPIGNTVEQTLDWYAYVKNKNPEEVHIHGDIVCYETLTCDSGLLCLDWREICDGVQQCMYGYDEENCDLLELNICTEGQYRCKNGMCIPDEYFLDGAFDCMDWSDEMQYKKSASCAMESASIQCDDHLCSPNEWSCGDGQCIPDRKTPTSDIPTCLSVMALGDQDIDCDNEFDESWFGTNRKLSAMNCNDRWKDECSLRQYIEQSWSSINHTANLLESRIRFPFFCDTFWHLESGKDEDINECRQWWICASNQWQCRTGQCIEKGWKADNIWDCADGSDEDNILKTMIVDGVLGPIKAYFGTVESQGRGSLHLHILIWLDHDLKPADMKEKIQNAGFREKLKAYLEDIIKEDLDEFKDKHIFENLDGLNQNASTSSICSTPMKQKFSPSTPYGSPSSPYGSPSIPYTSPSLRYASPSIPQASPSIAYASPLSNKLLQTPTYDLSTYDINLLHNKSNLIPACLPTPNPSSPNFASRFRADVVRLVEASNIHKHSDTCYKYSNANQDDKKSCRMRMPRKHGLKNKYNEEQYERK</sequence>
<dbReference type="InterPro" id="IPR002172">
    <property type="entry name" value="LDrepeatLR_classA_rpt"/>
</dbReference>
<dbReference type="PROSITE" id="PS50068">
    <property type="entry name" value="LDLRA_2"/>
    <property type="match status" value="3"/>
</dbReference>
<dbReference type="SUPFAM" id="SSF57424">
    <property type="entry name" value="LDL receptor-like module"/>
    <property type="match status" value="3"/>
</dbReference>
<feature type="region of interest" description="Disordered" evidence="8">
    <location>
        <begin position="533"/>
        <end position="558"/>
    </location>
</feature>
<name>A0A819KVC9_9BILA</name>
<evidence type="ECO:0000313" key="10">
    <source>
        <dbReference type="EMBL" id="CAF3955163.1"/>
    </source>
</evidence>
<dbReference type="InterPro" id="IPR025476">
    <property type="entry name" value="Helitron_helicase-like"/>
</dbReference>
<organism evidence="10 11">
    <name type="scientific">Rotaria sordida</name>
    <dbReference type="NCBI Taxonomy" id="392033"/>
    <lineage>
        <taxon>Eukaryota</taxon>
        <taxon>Metazoa</taxon>
        <taxon>Spiralia</taxon>
        <taxon>Gnathifera</taxon>
        <taxon>Rotifera</taxon>
        <taxon>Eurotatoria</taxon>
        <taxon>Bdelloidea</taxon>
        <taxon>Philodinida</taxon>
        <taxon>Philodinidae</taxon>
        <taxon>Rotaria</taxon>
    </lineage>
</organism>
<evidence type="ECO:0000256" key="1">
    <source>
        <dbReference type="ARBA" id="ARBA00004167"/>
    </source>
</evidence>
<dbReference type="Pfam" id="PF14214">
    <property type="entry name" value="Helitron_like_N"/>
    <property type="match status" value="1"/>
</dbReference>